<dbReference type="PANTHER" id="PTHR33215:SF13">
    <property type="entry name" value="PROTEIN DISTAL ANTENNA"/>
    <property type="match status" value="1"/>
</dbReference>
<dbReference type="InterPro" id="IPR009057">
    <property type="entry name" value="Homeodomain-like_sf"/>
</dbReference>
<evidence type="ECO:0000313" key="3">
    <source>
        <dbReference type="Proteomes" id="UP000198634"/>
    </source>
</evidence>
<evidence type="ECO:0000256" key="1">
    <source>
        <dbReference type="SAM" id="Coils"/>
    </source>
</evidence>
<dbReference type="AlphaFoldDB" id="A0A1H9L0F7"/>
<dbReference type="SUPFAM" id="SSF46689">
    <property type="entry name" value="Homeodomain-like"/>
    <property type="match status" value="1"/>
</dbReference>
<dbReference type="Gene3D" id="1.10.10.60">
    <property type="entry name" value="Homeodomain-like"/>
    <property type="match status" value="1"/>
</dbReference>
<dbReference type="EMBL" id="FOEP01000022">
    <property type="protein sequence ID" value="SER04932.1"/>
    <property type="molecule type" value="Genomic_DNA"/>
</dbReference>
<dbReference type="STRING" id="657014.SAMN04488092_12210"/>
<sequence>MGTSNYSDEFKRDAVHQITVRGYPVREVSRRLGVSTHSLYKWMKLFTEPKSKTNGVDHEAENRRLKRELARVTEERDILKNRSGPQPACARYKQPMLCCA</sequence>
<organism evidence="2 3">
    <name type="scientific">Thalassovita taeanensis</name>
    <dbReference type="NCBI Taxonomy" id="657014"/>
    <lineage>
        <taxon>Bacteria</taxon>
        <taxon>Pseudomonadati</taxon>
        <taxon>Pseudomonadota</taxon>
        <taxon>Alphaproteobacteria</taxon>
        <taxon>Rhodobacterales</taxon>
        <taxon>Roseobacteraceae</taxon>
        <taxon>Thalassovita</taxon>
    </lineage>
</organism>
<dbReference type="InterPro" id="IPR051839">
    <property type="entry name" value="RD_transcriptional_regulator"/>
</dbReference>
<dbReference type="GO" id="GO:0003677">
    <property type="term" value="F:DNA binding"/>
    <property type="evidence" value="ECO:0007669"/>
    <property type="project" value="InterPro"/>
</dbReference>
<dbReference type="InterPro" id="IPR002514">
    <property type="entry name" value="Transposase_8"/>
</dbReference>
<dbReference type="PANTHER" id="PTHR33215">
    <property type="entry name" value="PROTEIN DISTAL ANTENNA"/>
    <property type="match status" value="1"/>
</dbReference>
<accession>A0A1H9L0F7</accession>
<name>A0A1H9L0F7_9RHOB</name>
<keyword evidence="3" id="KW-1185">Reference proteome</keyword>
<dbReference type="GO" id="GO:0006313">
    <property type="term" value="P:DNA transposition"/>
    <property type="evidence" value="ECO:0007669"/>
    <property type="project" value="InterPro"/>
</dbReference>
<gene>
    <name evidence="2" type="ORF">SAMN04488092_12210</name>
</gene>
<dbReference type="GO" id="GO:0004803">
    <property type="term" value="F:transposase activity"/>
    <property type="evidence" value="ECO:0007669"/>
    <property type="project" value="InterPro"/>
</dbReference>
<dbReference type="Proteomes" id="UP000198634">
    <property type="component" value="Unassembled WGS sequence"/>
</dbReference>
<evidence type="ECO:0000313" key="2">
    <source>
        <dbReference type="EMBL" id="SER04932.1"/>
    </source>
</evidence>
<reference evidence="2 3" key="1">
    <citation type="submission" date="2016-10" db="EMBL/GenBank/DDBJ databases">
        <authorList>
            <person name="de Groot N.N."/>
        </authorList>
    </citation>
    <scope>NUCLEOTIDE SEQUENCE [LARGE SCALE GENOMIC DNA]</scope>
    <source>
        <strain evidence="2 3">DSM 22007</strain>
    </source>
</reference>
<protein>
    <submittedName>
        <fullName evidence="2">Transposase</fullName>
    </submittedName>
</protein>
<proteinExistence type="predicted"/>
<feature type="coiled-coil region" evidence="1">
    <location>
        <begin position="55"/>
        <end position="82"/>
    </location>
</feature>
<keyword evidence="1" id="KW-0175">Coiled coil</keyword>
<dbReference type="Pfam" id="PF01527">
    <property type="entry name" value="HTH_Tnp_1"/>
    <property type="match status" value="1"/>
</dbReference>